<keyword evidence="3" id="KW-1185">Reference proteome</keyword>
<reference evidence="2" key="1">
    <citation type="submission" date="2020-09" db="EMBL/GenBank/DDBJ databases">
        <title>Genome-Enabled Discovery of Anthraquinone Biosynthesis in Senna tora.</title>
        <authorList>
            <person name="Kang S.-H."/>
            <person name="Pandey R.P."/>
            <person name="Lee C.-M."/>
            <person name="Sim J.-S."/>
            <person name="Jeong J.-T."/>
            <person name="Choi B.-S."/>
            <person name="Jung M."/>
            <person name="Ginzburg D."/>
            <person name="Zhao K."/>
            <person name="Won S.Y."/>
            <person name="Oh T.-J."/>
            <person name="Yu Y."/>
            <person name="Kim N.-H."/>
            <person name="Lee O.R."/>
            <person name="Lee T.-H."/>
            <person name="Bashyal P."/>
            <person name="Kim T.-S."/>
            <person name="Lee W.-H."/>
            <person name="Kawkins C."/>
            <person name="Kim C.-K."/>
            <person name="Kim J.S."/>
            <person name="Ahn B.O."/>
            <person name="Rhee S.Y."/>
            <person name="Sohng J.K."/>
        </authorList>
    </citation>
    <scope>NUCLEOTIDE SEQUENCE</scope>
    <source>
        <tissue evidence="2">Leaf</tissue>
    </source>
</reference>
<dbReference type="AlphaFoldDB" id="A0A835CE08"/>
<dbReference type="EMBL" id="JAAIUW010000003">
    <property type="protein sequence ID" value="KAF7837991.1"/>
    <property type="molecule type" value="Genomic_DNA"/>
</dbReference>
<accession>A0A835CE08</accession>
<comment type="caution">
    <text evidence="2">The sequence shown here is derived from an EMBL/GenBank/DDBJ whole genome shotgun (WGS) entry which is preliminary data.</text>
</comment>
<name>A0A835CE08_9FABA</name>
<proteinExistence type="predicted"/>
<feature type="region of interest" description="Disordered" evidence="1">
    <location>
        <begin position="1"/>
        <end position="26"/>
    </location>
</feature>
<evidence type="ECO:0000313" key="3">
    <source>
        <dbReference type="Proteomes" id="UP000634136"/>
    </source>
</evidence>
<organism evidence="2 3">
    <name type="scientific">Senna tora</name>
    <dbReference type="NCBI Taxonomy" id="362788"/>
    <lineage>
        <taxon>Eukaryota</taxon>
        <taxon>Viridiplantae</taxon>
        <taxon>Streptophyta</taxon>
        <taxon>Embryophyta</taxon>
        <taxon>Tracheophyta</taxon>
        <taxon>Spermatophyta</taxon>
        <taxon>Magnoliopsida</taxon>
        <taxon>eudicotyledons</taxon>
        <taxon>Gunneridae</taxon>
        <taxon>Pentapetalae</taxon>
        <taxon>rosids</taxon>
        <taxon>fabids</taxon>
        <taxon>Fabales</taxon>
        <taxon>Fabaceae</taxon>
        <taxon>Caesalpinioideae</taxon>
        <taxon>Cassia clade</taxon>
        <taxon>Senna</taxon>
    </lineage>
</organism>
<protein>
    <submittedName>
        <fullName evidence="2">Uncharacterized protein</fullName>
    </submittedName>
</protein>
<evidence type="ECO:0000256" key="1">
    <source>
        <dbReference type="SAM" id="MobiDB-lite"/>
    </source>
</evidence>
<evidence type="ECO:0000313" key="2">
    <source>
        <dbReference type="EMBL" id="KAF7837991.1"/>
    </source>
</evidence>
<sequence length="26" mass="2976">MGPSEAIRTINETTVHDQRGRIKHKT</sequence>
<gene>
    <name evidence="2" type="ORF">G2W53_006473</name>
</gene>
<dbReference type="Proteomes" id="UP000634136">
    <property type="component" value="Unassembled WGS sequence"/>
</dbReference>